<dbReference type="GeneID" id="87869313"/>
<dbReference type="Proteomes" id="UP001285908">
    <property type="component" value="Unassembled WGS sequence"/>
</dbReference>
<dbReference type="EMBL" id="JAULSX010000002">
    <property type="protein sequence ID" value="KAK3498083.1"/>
    <property type="molecule type" value="Genomic_DNA"/>
</dbReference>
<dbReference type="PANTHER" id="PTHR36223">
    <property type="entry name" value="BETA-LACTAMASE-TYPE TRANSPEPTIDASE FOLD DOMAIN CONTAINING PROTEIN"/>
    <property type="match status" value="1"/>
</dbReference>
<protein>
    <recommendedName>
        <fullName evidence="2">DUF7918 domain-containing protein</fullName>
    </recommendedName>
</protein>
<dbReference type="PANTHER" id="PTHR36223:SF1">
    <property type="entry name" value="TRANSCRIPTION ELONGATION FACTOR EAF N-TERMINAL DOMAIN-CONTAINING PROTEIN"/>
    <property type="match status" value="1"/>
</dbReference>
<organism evidence="3 4">
    <name type="scientific">Neurospora hispaniola</name>
    <dbReference type="NCBI Taxonomy" id="588809"/>
    <lineage>
        <taxon>Eukaryota</taxon>
        <taxon>Fungi</taxon>
        <taxon>Dikarya</taxon>
        <taxon>Ascomycota</taxon>
        <taxon>Pezizomycotina</taxon>
        <taxon>Sordariomycetes</taxon>
        <taxon>Sordariomycetidae</taxon>
        <taxon>Sordariales</taxon>
        <taxon>Sordariaceae</taxon>
        <taxon>Neurospora</taxon>
    </lineage>
</organism>
<proteinExistence type="predicted"/>
<feature type="region of interest" description="Disordered" evidence="1">
    <location>
        <begin position="261"/>
        <end position="284"/>
    </location>
</feature>
<comment type="caution">
    <text evidence="3">The sequence shown here is derived from an EMBL/GenBank/DDBJ whole genome shotgun (WGS) entry which is preliminary data.</text>
</comment>
<dbReference type="RefSeq" id="XP_062696347.1">
    <property type="nucleotide sequence ID" value="XM_062831691.1"/>
</dbReference>
<reference evidence="3 4" key="1">
    <citation type="journal article" date="2023" name="Mol. Phylogenet. Evol.">
        <title>Genome-scale phylogeny and comparative genomics of the fungal order Sordariales.</title>
        <authorList>
            <person name="Hensen N."/>
            <person name="Bonometti L."/>
            <person name="Westerberg I."/>
            <person name="Brannstrom I.O."/>
            <person name="Guillou S."/>
            <person name="Cros-Aarteil S."/>
            <person name="Calhoun S."/>
            <person name="Haridas S."/>
            <person name="Kuo A."/>
            <person name="Mondo S."/>
            <person name="Pangilinan J."/>
            <person name="Riley R."/>
            <person name="LaButti K."/>
            <person name="Andreopoulos B."/>
            <person name="Lipzen A."/>
            <person name="Chen C."/>
            <person name="Yan M."/>
            <person name="Daum C."/>
            <person name="Ng V."/>
            <person name="Clum A."/>
            <person name="Steindorff A."/>
            <person name="Ohm R.A."/>
            <person name="Martin F."/>
            <person name="Silar P."/>
            <person name="Natvig D.O."/>
            <person name="Lalanne C."/>
            <person name="Gautier V."/>
            <person name="Ament-Velasquez S.L."/>
            <person name="Kruys A."/>
            <person name="Hutchinson M.I."/>
            <person name="Powell A.J."/>
            <person name="Barry K."/>
            <person name="Miller A.N."/>
            <person name="Grigoriev I.V."/>
            <person name="Debuchy R."/>
            <person name="Gladieux P."/>
            <person name="Hiltunen Thoren M."/>
            <person name="Johannesson H."/>
        </authorList>
    </citation>
    <scope>NUCLEOTIDE SEQUENCE [LARGE SCALE GENOMIC DNA]</scope>
    <source>
        <strain evidence="3 4">FGSC 10403</strain>
    </source>
</reference>
<evidence type="ECO:0000259" key="2">
    <source>
        <dbReference type="Pfam" id="PF25534"/>
    </source>
</evidence>
<feature type="compositionally biased region" description="Basic and acidic residues" evidence="1">
    <location>
        <begin position="261"/>
        <end position="277"/>
    </location>
</feature>
<evidence type="ECO:0000256" key="1">
    <source>
        <dbReference type="SAM" id="MobiDB-lite"/>
    </source>
</evidence>
<accession>A0AAJ0MUJ1</accession>
<dbReference type="Pfam" id="PF25534">
    <property type="entry name" value="DUF7918"/>
    <property type="match status" value="1"/>
</dbReference>
<name>A0AAJ0MUJ1_9PEZI</name>
<keyword evidence="4" id="KW-1185">Reference proteome</keyword>
<dbReference type="InterPro" id="IPR057678">
    <property type="entry name" value="DUF7918"/>
</dbReference>
<gene>
    <name evidence="3" type="ORF">B0T23DRAFT_100944</name>
</gene>
<feature type="domain" description="DUF7918" evidence="2">
    <location>
        <begin position="9"/>
        <end position="242"/>
    </location>
</feature>
<dbReference type="AlphaFoldDB" id="A0AAJ0MUJ1"/>
<sequence length="303" mass="34633">MAILTCLPGLEVAVEVDGHRAHEYEADPDEVKSRAKKIRYYSFQQTPDHKVPYVLKYIEAKPGKPFAFILDATNFHDFKKTEPKIYWVCSMDGFSSRHKPMSVGTEDKRSFCQTGGRATGWKRHTFHFGSLDVREGHRGDATQAKDAKHYGTLIVNLYLKVDTGRVAFIRDKYSPKPILSVGEKDLKGKAVDSKVNFVSEPIDYPGQVATSRNVDPHNRPIAVFEFRYRTMEGLLQEGIVSRPVVKSKEVVDVEEKFQPRIKSENEERRGVKRERPMDPTSSPLCYKLRRLKNGQVEIDLTDD</sequence>
<evidence type="ECO:0000313" key="4">
    <source>
        <dbReference type="Proteomes" id="UP001285908"/>
    </source>
</evidence>
<evidence type="ECO:0000313" key="3">
    <source>
        <dbReference type="EMBL" id="KAK3498083.1"/>
    </source>
</evidence>